<evidence type="ECO:0000256" key="10">
    <source>
        <dbReference type="ARBA" id="ARBA00022991"/>
    </source>
</evidence>
<dbReference type="InterPro" id="IPR036890">
    <property type="entry name" value="HATPase_C_sf"/>
</dbReference>
<dbReference type="SMART" id="SM00387">
    <property type="entry name" value="HATPase_c"/>
    <property type="match status" value="1"/>
</dbReference>
<keyword evidence="16" id="KW-1185">Reference proteome</keyword>
<evidence type="ECO:0000256" key="12">
    <source>
        <dbReference type="ARBA" id="ARBA00023170"/>
    </source>
</evidence>
<dbReference type="InterPro" id="IPR016132">
    <property type="entry name" value="Phyto_chromo_attachment"/>
</dbReference>
<dbReference type="InterPro" id="IPR001294">
    <property type="entry name" value="Phytochrome"/>
</dbReference>
<keyword evidence="8" id="KW-0418">Kinase</keyword>
<keyword evidence="6" id="KW-0808">Transferase</keyword>
<accession>A0ABX7XD30</accession>
<dbReference type="Pfam" id="PF02518">
    <property type="entry name" value="HATPase_c"/>
    <property type="match status" value="1"/>
</dbReference>
<keyword evidence="9" id="KW-0067">ATP-binding</keyword>
<dbReference type="PROSITE" id="PS50109">
    <property type="entry name" value="HIS_KIN"/>
    <property type="match status" value="1"/>
</dbReference>
<dbReference type="RefSeq" id="WP_230476445.1">
    <property type="nucleotide sequence ID" value="NZ_CP072842.1"/>
</dbReference>
<reference evidence="16" key="2">
    <citation type="submission" date="2021-04" db="EMBL/GenBank/DDBJ databases">
        <title>Taxonomy of Flavobacteriaceae bacterium ZY171143.</title>
        <authorList>
            <person name="Li F."/>
        </authorList>
    </citation>
    <scope>NUCLEOTIDE SEQUENCE [LARGE SCALE GENOMIC DNA]</scope>
    <source>
        <strain evidence="16">ZY171143</strain>
    </source>
</reference>
<feature type="domain" description="Histidine kinase" evidence="14">
    <location>
        <begin position="512"/>
        <end position="724"/>
    </location>
</feature>
<evidence type="ECO:0000256" key="8">
    <source>
        <dbReference type="ARBA" id="ARBA00022777"/>
    </source>
</evidence>
<evidence type="ECO:0000256" key="5">
    <source>
        <dbReference type="ARBA" id="ARBA00022606"/>
    </source>
</evidence>
<dbReference type="InterPro" id="IPR029016">
    <property type="entry name" value="GAF-like_dom_sf"/>
</dbReference>
<dbReference type="Pfam" id="PF00512">
    <property type="entry name" value="HisKA"/>
    <property type="match status" value="1"/>
</dbReference>
<dbReference type="Pfam" id="PF00360">
    <property type="entry name" value="PHY"/>
    <property type="match status" value="1"/>
</dbReference>
<dbReference type="SUPFAM" id="SSF55874">
    <property type="entry name" value="ATPase domain of HSP90 chaperone/DNA topoisomerase II/histidine kinase"/>
    <property type="match status" value="1"/>
</dbReference>
<evidence type="ECO:0000256" key="4">
    <source>
        <dbReference type="ARBA" id="ARBA00022543"/>
    </source>
</evidence>
<dbReference type="PROSITE" id="PS50046">
    <property type="entry name" value="PHYTOCHROME_2"/>
    <property type="match status" value="1"/>
</dbReference>
<comment type="similarity">
    <text evidence="2">In the N-terminal section; belongs to the phytochrome family.</text>
</comment>
<evidence type="ECO:0000256" key="6">
    <source>
        <dbReference type="ARBA" id="ARBA00022679"/>
    </source>
</evidence>
<dbReference type="Pfam" id="PF08446">
    <property type="entry name" value="PAS_2"/>
    <property type="match status" value="1"/>
</dbReference>
<dbReference type="SMART" id="SM00388">
    <property type="entry name" value="HisKA"/>
    <property type="match status" value="1"/>
</dbReference>
<evidence type="ECO:0000256" key="3">
    <source>
        <dbReference type="ARBA" id="ARBA00012438"/>
    </source>
</evidence>
<dbReference type="Pfam" id="PF01590">
    <property type="entry name" value="GAF"/>
    <property type="match status" value="1"/>
</dbReference>
<dbReference type="Gene3D" id="1.10.287.130">
    <property type="match status" value="1"/>
</dbReference>
<comment type="catalytic activity">
    <reaction evidence="1">
        <text>ATP + protein L-histidine = ADP + protein N-phospho-L-histidine.</text>
        <dbReference type="EC" id="2.7.13.3"/>
    </reaction>
</comment>
<keyword evidence="12" id="KW-0675">Receptor</keyword>
<dbReference type="InterPro" id="IPR035965">
    <property type="entry name" value="PAS-like_dom_sf"/>
</dbReference>
<evidence type="ECO:0000313" key="15">
    <source>
        <dbReference type="EMBL" id="QTV05800.1"/>
    </source>
</evidence>
<organism evidence="15 16">
    <name type="scientific">Faecalibacter bovis</name>
    <dbReference type="NCBI Taxonomy" id="2898187"/>
    <lineage>
        <taxon>Bacteria</taxon>
        <taxon>Pseudomonadati</taxon>
        <taxon>Bacteroidota</taxon>
        <taxon>Flavobacteriia</taxon>
        <taxon>Flavobacteriales</taxon>
        <taxon>Weeksellaceae</taxon>
        <taxon>Faecalibacter</taxon>
    </lineage>
</organism>
<keyword evidence="10" id="KW-0157">Chromophore</keyword>
<dbReference type="InterPro" id="IPR036097">
    <property type="entry name" value="HisK_dim/P_sf"/>
</dbReference>
<keyword evidence="4" id="KW-0600">Photoreceptor protein</keyword>
<dbReference type="InterPro" id="IPR013515">
    <property type="entry name" value="Phytochrome_cen-reg"/>
</dbReference>
<dbReference type="SUPFAM" id="SSF55785">
    <property type="entry name" value="PYP-like sensor domain (PAS domain)"/>
    <property type="match status" value="1"/>
</dbReference>
<dbReference type="PANTHER" id="PTHR42878:SF7">
    <property type="entry name" value="SENSOR HISTIDINE KINASE GLRK"/>
    <property type="match status" value="1"/>
</dbReference>
<dbReference type="PRINTS" id="PR01033">
    <property type="entry name" value="PHYTOCHROME"/>
</dbReference>
<evidence type="ECO:0000259" key="13">
    <source>
        <dbReference type="PROSITE" id="PS50046"/>
    </source>
</evidence>
<dbReference type="Proteomes" id="UP000672011">
    <property type="component" value="Chromosome"/>
</dbReference>
<gene>
    <name evidence="15" type="ORF">J9309_00125</name>
</gene>
<dbReference type="Gene3D" id="3.30.450.40">
    <property type="match status" value="1"/>
</dbReference>
<keyword evidence="11" id="KW-0902">Two-component regulatory system</keyword>
<protein>
    <recommendedName>
        <fullName evidence="3">histidine kinase</fullName>
        <ecNumber evidence="3">2.7.13.3</ecNumber>
    </recommendedName>
</protein>
<proteinExistence type="inferred from homology"/>
<dbReference type="Gene3D" id="3.30.450.20">
    <property type="entry name" value="PAS domain"/>
    <property type="match status" value="1"/>
</dbReference>
<evidence type="ECO:0000256" key="9">
    <source>
        <dbReference type="ARBA" id="ARBA00022840"/>
    </source>
</evidence>
<name>A0ABX7XD30_9FLAO</name>
<dbReference type="PANTHER" id="PTHR42878">
    <property type="entry name" value="TWO-COMPONENT HISTIDINE KINASE"/>
    <property type="match status" value="1"/>
</dbReference>
<evidence type="ECO:0000256" key="1">
    <source>
        <dbReference type="ARBA" id="ARBA00000085"/>
    </source>
</evidence>
<keyword evidence="5" id="KW-0716">Sensory transduction</keyword>
<dbReference type="InterPro" id="IPR003594">
    <property type="entry name" value="HATPase_dom"/>
</dbReference>
<feature type="domain" description="Phytochrome chromophore attachment site" evidence="13">
    <location>
        <begin position="131"/>
        <end position="285"/>
    </location>
</feature>
<evidence type="ECO:0000259" key="14">
    <source>
        <dbReference type="PROSITE" id="PS50109"/>
    </source>
</evidence>
<dbReference type="EC" id="2.7.13.3" evidence="3"/>
<dbReference type="CDD" id="cd00082">
    <property type="entry name" value="HisKA"/>
    <property type="match status" value="1"/>
</dbReference>
<dbReference type="InterPro" id="IPR050351">
    <property type="entry name" value="BphY/WalK/GraS-like"/>
</dbReference>
<dbReference type="Gene3D" id="3.30.565.10">
    <property type="entry name" value="Histidine kinase-like ATPase, C-terminal domain"/>
    <property type="match status" value="1"/>
</dbReference>
<keyword evidence="7" id="KW-0547">Nucleotide-binding</keyword>
<evidence type="ECO:0000313" key="16">
    <source>
        <dbReference type="Proteomes" id="UP000672011"/>
    </source>
</evidence>
<dbReference type="SUPFAM" id="SSF47384">
    <property type="entry name" value="Homodimeric domain of signal transducing histidine kinase"/>
    <property type="match status" value="1"/>
</dbReference>
<reference evidence="15 16" key="1">
    <citation type="journal article" date="2021" name="Int. J. Syst. Evol. Microbiol.">
        <title>Faecalibacter bovis sp. nov., isolated from cow faeces.</title>
        <authorList>
            <person name="Li F."/>
            <person name="Zhao W."/>
            <person name="Hong Q."/>
            <person name="Shao Q."/>
            <person name="Song J."/>
            <person name="Yang S."/>
        </authorList>
    </citation>
    <scope>NUCLEOTIDE SEQUENCE [LARGE SCALE GENOMIC DNA]</scope>
    <source>
        <strain evidence="15 16">ZY171143</strain>
    </source>
</reference>
<dbReference type="InterPro" id="IPR003018">
    <property type="entry name" value="GAF"/>
</dbReference>
<dbReference type="InterPro" id="IPR043150">
    <property type="entry name" value="Phytochrome_PHY_sf"/>
</dbReference>
<sequence length="724" mass="84058">MKLFQQCHEEQIHILNEINSQGYVIGVDVNSFEINFVSENITEILDNQYKINQIIGSDLKTYFQFNYDFHTILNKKEGEYIKETYTFNGKSYFVVVYHFQNHFYIEMEKDLNPNNYPTYDKYAESILFSVTKQENWQALVDSIKKITGYNRVLIYKFLEDNNGICITENVDEGFDSYLGLHFPEFDIPKQARDLYIKKRNRLVSDIDADRVSLVSKKTEPIDLTYSEFRALSKVHLKYLQNFKAAASFSVSIVVNGKLWGLVACQNEKPKHIPINLRLQCVSLTKLSRVSYVNFKYEEKIAFKERFNSLLVNLKESLLIEDDYNKIISNFDGMLKFSKADGVALYKDGKIFKFGFCPSDQEILSIKKWASDNEIMDLYVSNSFYKDYGDELNLSSNAAGVAFKFLTKSDSSFLIWTKKEFKSITKWAGIPEKNTTYLKVRDNLETLAPRTNFSIWEKITNKESKIWKEKDIQSIREIITLILETSHIKSLKIAELYSQLKEVNSELDSFTYTVSHDLRTPLSVMKLNCQLLQKNLMKEGLNQDKIKNVISEIDNLTFMMQEILNLSKAKKSEILVQEVHCEELINRIIYESKIYNNLPNTEVVVNELNPIFADKTMAYEIFLNVINNAIKYSAKAENPKVEISSFCDQNFVIYSIKDNGIGIKEADKDKMFKLFSRMSNTDGFRGNGVGLSIVQRMMERLDGSIEFESEENKGTNFILKFKLPE</sequence>
<dbReference type="Gene3D" id="3.30.450.270">
    <property type="match status" value="1"/>
</dbReference>
<dbReference type="InterPro" id="IPR003661">
    <property type="entry name" value="HisK_dim/P_dom"/>
</dbReference>
<dbReference type="SUPFAM" id="SSF55781">
    <property type="entry name" value="GAF domain-like"/>
    <property type="match status" value="2"/>
</dbReference>
<dbReference type="InterPro" id="IPR013654">
    <property type="entry name" value="PAS_2"/>
</dbReference>
<dbReference type="EMBL" id="CP072842">
    <property type="protein sequence ID" value="QTV05800.1"/>
    <property type="molecule type" value="Genomic_DNA"/>
</dbReference>
<evidence type="ECO:0000256" key="2">
    <source>
        <dbReference type="ARBA" id="ARBA00006402"/>
    </source>
</evidence>
<dbReference type="InterPro" id="IPR005467">
    <property type="entry name" value="His_kinase_dom"/>
</dbReference>
<evidence type="ECO:0000256" key="11">
    <source>
        <dbReference type="ARBA" id="ARBA00023012"/>
    </source>
</evidence>
<evidence type="ECO:0000256" key="7">
    <source>
        <dbReference type="ARBA" id="ARBA00022741"/>
    </source>
</evidence>